<protein>
    <submittedName>
        <fullName evidence="1">Uncharacterized protein</fullName>
    </submittedName>
</protein>
<proteinExistence type="predicted"/>
<dbReference type="AlphaFoldDB" id="A0A2P2N0E3"/>
<organism evidence="1">
    <name type="scientific">Rhizophora mucronata</name>
    <name type="common">Asiatic mangrove</name>
    <dbReference type="NCBI Taxonomy" id="61149"/>
    <lineage>
        <taxon>Eukaryota</taxon>
        <taxon>Viridiplantae</taxon>
        <taxon>Streptophyta</taxon>
        <taxon>Embryophyta</taxon>
        <taxon>Tracheophyta</taxon>
        <taxon>Spermatophyta</taxon>
        <taxon>Magnoliopsida</taxon>
        <taxon>eudicotyledons</taxon>
        <taxon>Gunneridae</taxon>
        <taxon>Pentapetalae</taxon>
        <taxon>rosids</taxon>
        <taxon>fabids</taxon>
        <taxon>Malpighiales</taxon>
        <taxon>Rhizophoraceae</taxon>
        <taxon>Rhizophora</taxon>
    </lineage>
</organism>
<evidence type="ECO:0000313" key="1">
    <source>
        <dbReference type="EMBL" id="MBX35918.1"/>
    </source>
</evidence>
<accession>A0A2P2N0E3</accession>
<name>A0A2P2N0E3_RHIMU</name>
<sequence length="32" mass="3503">MSKKLAFPLTPFAGLANLRPYLSMAEVNIIVP</sequence>
<reference evidence="1" key="1">
    <citation type="submission" date="2018-02" db="EMBL/GenBank/DDBJ databases">
        <title>Rhizophora mucronata_Transcriptome.</title>
        <authorList>
            <person name="Meera S.P."/>
            <person name="Sreeshan A."/>
            <person name="Augustine A."/>
        </authorList>
    </citation>
    <scope>NUCLEOTIDE SEQUENCE</scope>
    <source>
        <tissue evidence="1">Leaf</tissue>
    </source>
</reference>
<dbReference type="EMBL" id="GGEC01055434">
    <property type="protein sequence ID" value="MBX35918.1"/>
    <property type="molecule type" value="Transcribed_RNA"/>
</dbReference>